<accession>A0A4Y2SJ52</accession>
<evidence type="ECO:0000313" key="1">
    <source>
        <dbReference type="EMBL" id="GBN87813.1"/>
    </source>
</evidence>
<evidence type="ECO:0000313" key="2">
    <source>
        <dbReference type="Proteomes" id="UP000499080"/>
    </source>
</evidence>
<comment type="caution">
    <text evidence="1">The sequence shown here is derived from an EMBL/GenBank/DDBJ whole genome shotgun (WGS) entry which is preliminary data.</text>
</comment>
<gene>
    <name evidence="1" type="ORF">AVEN_112211_1</name>
</gene>
<protein>
    <submittedName>
        <fullName evidence="1">Uncharacterized protein</fullName>
    </submittedName>
</protein>
<dbReference type="InterPro" id="IPR005312">
    <property type="entry name" value="DUF1759"/>
</dbReference>
<dbReference type="OrthoDB" id="5967017at2759"/>
<dbReference type="AlphaFoldDB" id="A0A4Y2SJ52"/>
<keyword evidence="2" id="KW-1185">Reference proteome</keyword>
<sequence>MCLVFHNSESQSVKLSCDRKCRLSELKLKKFNGDIKSLLGFWSQFSRIHEDEEVPSEDKSQYLLQAITPGTRAASLIESFPPTVQNYPKAIELLKEIFGRGYLLVQVYVRELLEMAMKNAVSGRKCVDLTTLYDHLESYLRALDTLDRSKENFADFLSPLVESCLPKDVLRAWRYRASSILNNDTELPENNQRSLENLMAFLRQEVNGEEMINLARSGFGCQSEVKREVVNSERIEIPFASAFIPATQGSGEVLVCHLK</sequence>
<dbReference type="Proteomes" id="UP000499080">
    <property type="component" value="Unassembled WGS sequence"/>
</dbReference>
<proteinExistence type="predicted"/>
<organism evidence="1 2">
    <name type="scientific">Araneus ventricosus</name>
    <name type="common">Orbweaver spider</name>
    <name type="synonym">Epeira ventricosa</name>
    <dbReference type="NCBI Taxonomy" id="182803"/>
    <lineage>
        <taxon>Eukaryota</taxon>
        <taxon>Metazoa</taxon>
        <taxon>Ecdysozoa</taxon>
        <taxon>Arthropoda</taxon>
        <taxon>Chelicerata</taxon>
        <taxon>Arachnida</taxon>
        <taxon>Araneae</taxon>
        <taxon>Araneomorphae</taxon>
        <taxon>Entelegynae</taxon>
        <taxon>Araneoidea</taxon>
        <taxon>Araneidae</taxon>
        <taxon>Araneus</taxon>
    </lineage>
</organism>
<dbReference type="EMBL" id="BGPR01021982">
    <property type="protein sequence ID" value="GBN87813.1"/>
    <property type="molecule type" value="Genomic_DNA"/>
</dbReference>
<dbReference type="Pfam" id="PF03564">
    <property type="entry name" value="DUF1759"/>
    <property type="match status" value="1"/>
</dbReference>
<reference evidence="1 2" key="1">
    <citation type="journal article" date="2019" name="Sci. Rep.">
        <title>Orb-weaving spider Araneus ventricosus genome elucidates the spidroin gene catalogue.</title>
        <authorList>
            <person name="Kono N."/>
            <person name="Nakamura H."/>
            <person name="Ohtoshi R."/>
            <person name="Moran D.A.P."/>
            <person name="Shinohara A."/>
            <person name="Yoshida Y."/>
            <person name="Fujiwara M."/>
            <person name="Mori M."/>
            <person name="Tomita M."/>
            <person name="Arakawa K."/>
        </authorList>
    </citation>
    <scope>NUCLEOTIDE SEQUENCE [LARGE SCALE GENOMIC DNA]</scope>
</reference>
<name>A0A4Y2SJ52_ARAVE</name>